<evidence type="ECO:0000256" key="5">
    <source>
        <dbReference type="ARBA" id="ARBA00023242"/>
    </source>
</evidence>
<keyword evidence="8" id="KW-1185">Reference proteome</keyword>
<name>A0ABU6XAJ3_9FABA</name>
<dbReference type="EMBL" id="JASCZI010211613">
    <property type="protein sequence ID" value="MED6195109.1"/>
    <property type="molecule type" value="Genomic_DNA"/>
</dbReference>
<evidence type="ECO:0000256" key="1">
    <source>
        <dbReference type="ARBA" id="ARBA00004123"/>
    </source>
</evidence>
<dbReference type="InterPro" id="IPR005508">
    <property type="entry name" value="At2g31720-like"/>
</dbReference>
<dbReference type="InterPro" id="IPR015300">
    <property type="entry name" value="DNA-bd_pseudobarrel_sf"/>
</dbReference>
<evidence type="ECO:0000256" key="4">
    <source>
        <dbReference type="ARBA" id="ARBA00023163"/>
    </source>
</evidence>
<keyword evidence="4" id="KW-0804">Transcription</keyword>
<evidence type="ECO:0000256" key="6">
    <source>
        <dbReference type="SAM" id="MobiDB-lite"/>
    </source>
</evidence>
<gene>
    <name evidence="7" type="ORF">PIB30_034951</name>
</gene>
<dbReference type="Pfam" id="PF03754">
    <property type="entry name" value="At2g31720-like"/>
    <property type="match status" value="1"/>
</dbReference>
<sequence>MAGGRVVKVKGQKGHWDNLTTLVDASTQVAINEQEEEDEQEEDAQGTHNEFEQEEDHDDESILIESPIEADENSITTNGNLSNNTPESSSSSSPELPSQEFLTKFKELCGEKQIILVIQKSLTPTDVSNLQSRISMPAGKIKNFSFLTKEEKEMLQAEAMKNKRNRRTVPVTLIHKPIINCQGLDDNGMKETEIKLAQWNMHKDKYKNGKEKKVSMMHALNGKPKARIVEENMLEKGDKVQIWASRKTIDNKLCMALVLLSKKIQTLVIEDV</sequence>
<accession>A0ABU6XAJ3</accession>
<evidence type="ECO:0000313" key="7">
    <source>
        <dbReference type="EMBL" id="MED6195109.1"/>
    </source>
</evidence>
<dbReference type="PANTHER" id="PTHR31541:SF25">
    <property type="entry name" value="GAMMA-GLIADIN B"/>
    <property type="match status" value="1"/>
</dbReference>
<evidence type="ECO:0000313" key="8">
    <source>
        <dbReference type="Proteomes" id="UP001341840"/>
    </source>
</evidence>
<evidence type="ECO:0000256" key="3">
    <source>
        <dbReference type="ARBA" id="ARBA00023125"/>
    </source>
</evidence>
<keyword evidence="3" id="KW-0238">DNA-binding</keyword>
<feature type="compositionally biased region" description="Acidic residues" evidence="6">
    <location>
        <begin position="52"/>
        <end position="72"/>
    </location>
</feature>
<dbReference type="Gene3D" id="2.40.330.10">
    <property type="entry name" value="DNA-binding pseudobarrel domain"/>
    <property type="match status" value="1"/>
</dbReference>
<dbReference type="PANTHER" id="PTHR31541">
    <property type="entry name" value="B3 DOMAIN PLANT PROTEIN-RELATED"/>
    <property type="match status" value="1"/>
</dbReference>
<proteinExistence type="predicted"/>
<dbReference type="Proteomes" id="UP001341840">
    <property type="component" value="Unassembled WGS sequence"/>
</dbReference>
<comment type="caution">
    <text evidence="7">The sequence shown here is derived from an EMBL/GenBank/DDBJ whole genome shotgun (WGS) entry which is preliminary data.</text>
</comment>
<feature type="region of interest" description="Disordered" evidence="6">
    <location>
        <begin position="31"/>
        <end position="98"/>
    </location>
</feature>
<organism evidence="7 8">
    <name type="scientific">Stylosanthes scabra</name>
    <dbReference type="NCBI Taxonomy" id="79078"/>
    <lineage>
        <taxon>Eukaryota</taxon>
        <taxon>Viridiplantae</taxon>
        <taxon>Streptophyta</taxon>
        <taxon>Embryophyta</taxon>
        <taxon>Tracheophyta</taxon>
        <taxon>Spermatophyta</taxon>
        <taxon>Magnoliopsida</taxon>
        <taxon>eudicotyledons</taxon>
        <taxon>Gunneridae</taxon>
        <taxon>Pentapetalae</taxon>
        <taxon>rosids</taxon>
        <taxon>fabids</taxon>
        <taxon>Fabales</taxon>
        <taxon>Fabaceae</taxon>
        <taxon>Papilionoideae</taxon>
        <taxon>50 kb inversion clade</taxon>
        <taxon>dalbergioids sensu lato</taxon>
        <taxon>Dalbergieae</taxon>
        <taxon>Pterocarpus clade</taxon>
        <taxon>Stylosanthes</taxon>
    </lineage>
</organism>
<evidence type="ECO:0000256" key="2">
    <source>
        <dbReference type="ARBA" id="ARBA00023015"/>
    </source>
</evidence>
<keyword evidence="2" id="KW-0805">Transcription regulation</keyword>
<reference evidence="7 8" key="1">
    <citation type="journal article" date="2023" name="Plants (Basel)">
        <title>Bridging the Gap: Combining Genomics and Transcriptomics Approaches to Understand Stylosanthes scabra, an Orphan Legume from the Brazilian Caatinga.</title>
        <authorList>
            <person name="Ferreira-Neto J.R.C."/>
            <person name="da Silva M.D."/>
            <person name="Binneck E."/>
            <person name="de Melo N.F."/>
            <person name="da Silva R.H."/>
            <person name="de Melo A.L.T.M."/>
            <person name="Pandolfi V."/>
            <person name="Bustamante F.O."/>
            <person name="Brasileiro-Vidal A.C."/>
            <person name="Benko-Iseppon A.M."/>
        </authorList>
    </citation>
    <scope>NUCLEOTIDE SEQUENCE [LARGE SCALE GENOMIC DNA]</scope>
    <source>
        <tissue evidence="7">Leaves</tissue>
    </source>
</reference>
<keyword evidence="5" id="KW-0539">Nucleus</keyword>
<feature type="compositionally biased region" description="Acidic residues" evidence="6">
    <location>
        <begin position="33"/>
        <end position="44"/>
    </location>
</feature>
<feature type="compositionally biased region" description="Low complexity" evidence="6">
    <location>
        <begin position="80"/>
        <end position="98"/>
    </location>
</feature>
<protein>
    <submittedName>
        <fullName evidence="7">Uncharacterized protein</fullName>
    </submittedName>
</protein>
<comment type="subcellular location">
    <subcellularLocation>
        <location evidence="1">Nucleus</location>
    </subcellularLocation>
</comment>